<keyword evidence="1" id="KW-1133">Transmembrane helix</keyword>
<reference evidence="3 4" key="1">
    <citation type="submission" date="2017-11" db="EMBL/GenBank/DDBJ databases">
        <title>Bradyrhizobium forestalis sp. nov., an efficient nitrogen-fixing bacterium isolated from nodules of forest legume species in the Amazon.</title>
        <authorList>
            <person name="Costa E.M."/>
            <person name="Guimaraes A."/>
            <person name="Carvalho T.S."/>
            <person name="Rodrigues T.L."/>
            <person name="Ribeiro P.R.A."/>
            <person name="Lebbe L."/>
            <person name="Willems A."/>
            <person name="Moreira F.M.S."/>
        </authorList>
    </citation>
    <scope>NUCLEOTIDE SEQUENCE [LARGE SCALE GENOMIC DNA]</scope>
    <source>
        <strain evidence="3 4">INPA54B</strain>
    </source>
</reference>
<comment type="caution">
    <text evidence="3">The sequence shown here is derived from an EMBL/GenBank/DDBJ whole genome shotgun (WGS) entry which is preliminary data.</text>
</comment>
<dbReference type="InterPro" id="IPR012495">
    <property type="entry name" value="TadE-like_dom"/>
</dbReference>
<name>A0A2M8R283_9BRAD</name>
<protein>
    <submittedName>
        <fullName evidence="3">Pilus assembly protein TadG</fullName>
    </submittedName>
</protein>
<evidence type="ECO:0000256" key="1">
    <source>
        <dbReference type="SAM" id="Phobius"/>
    </source>
</evidence>
<keyword evidence="4" id="KW-1185">Reference proteome</keyword>
<accession>A0A2M8R283</accession>
<evidence type="ECO:0000313" key="3">
    <source>
        <dbReference type="EMBL" id="PJG51924.1"/>
    </source>
</evidence>
<proteinExistence type="predicted"/>
<dbReference type="Proteomes" id="UP000231194">
    <property type="component" value="Unassembled WGS sequence"/>
</dbReference>
<evidence type="ECO:0000259" key="2">
    <source>
        <dbReference type="Pfam" id="PF07811"/>
    </source>
</evidence>
<dbReference type="OrthoDB" id="7189296at2"/>
<evidence type="ECO:0000313" key="4">
    <source>
        <dbReference type="Proteomes" id="UP000231194"/>
    </source>
</evidence>
<sequence length="210" mass="22370">MDLSGPMRAIANIWSNARCSLRGFVADKRALAATEFAVIVPLMLVMFFGTVEFSSAVAIDRKVTVIARTLSDLTSQSTTLDDAGMKDAFTASISVIMPYDATLVKGAISQIYIDADSIATVQWSRAGTIASGATQATLATSTRKAGDKVTAMIPPTLLIPSSYLILSEANYTYTPTVGYVLKSSITLSDLSYTRPRQVTCVPYNGVPSTC</sequence>
<feature type="domain" description="TadE-like" evidence="2">
    <location>
        <begin position="32"/>
        <end position="61"/>
    </location>
</feature>
<organism evidence="3 4">
    <name type="scientific">Bradyrhizobium forestalis</name>
    <dbReference type="NCBI Taxonomy" id="1419263"/>
    <lineage>
        <taxon>Bacteria</taxon>
        <taxon>Pseudomonadati</taxon>
        <taxon>Pseudomonadota</taxon>
        <taxon>Alphaproteobacteria</taxon>
        <taxon>Hyphomicrobiales</taxon>
        <taxon>Nitrobacteraceae</taxon>
        <taxon>Bradyrhizobium</taxon>
    </lineage>
</organism>
<feature type="transmembrane region" description="Helical" evidence="1">
    <location>
        <begin position="36"/>
        <end position="59"/>
    </location>
</feature>
<keyword evidence="1" id="KW-0812">Transmembrane</keyword>
<dbReference type="AlphaFoldDB" id="A0A2M8R283"/>
<gene>
    <name evidence="3" type="ORF">CVM73_28440</name>
</gene>
<dbReference type="Pfam" id="PF07811">
    <property type="entry name" value="TadE"/>
    <property type="match status" value="1"/>
</dbReference>
<keyword evidence="1" id="KW-0472">Membrane</keyword>
<dbReference type="EMBL" id="PGVG01000030">
    <property type="protein sequence ID" value="PJG51924.1"/>
    <property type="molecule type" value="Genomic_DNA"/>
</dbReference>